<proteinExistence type="predicted"/>
<dbReference type="RefSeq" id="XP_067689129.1">
    <property type="nucleotide sequence ID" value="XM_067833026.1"/>
</dbReference>
<feature type="repeat" description="WD" evidence="4">
    <location>
        <begin position="94"/>
        <end position="135"/>
    </location>
</feature>
<feature type="compositionally biased region" description="Basic and acidic residues" evidence="5">
    <location>
        <begin position="360"/>
        <end position="373"/>
    </location>
</feature>
<dbReference type="InterPro" id="IPR015943">
    <property type="entry name" value="WD40/YVTN_repeat-like_dom_sf"/>
</dbReference>
<gene>
    <name evidence="7" type="ORF">CUR178_01252</name>
</gene>
<dbReference type="GO" id="GO:0008352">
    <property type="term" value="C:katanin complex"/>
    <property type="evidence" value="ECO:0007669"/>
    <property type="project" value="TreeGrafter"/>
</dbReference>
<dbReference type="PROSITE" id="PS50294">
    <property type="entry name" value="WD_REPEATS_REGION"/>
    <property type="match status" value="3"/>
</dbReference>
<dbReference type="SMART" id="SM00320">
    <property type="entry name" value="WD40"/>
    <property type="match status" value="5"/>
</dbReference>
<evidence type="ECO:0000259" key="6">
    <source>
        <dbReference type="Pfam" id="PF13925"/>
    </source>
</evidence>
<organism evidence="7 8">
    <name type="scientific">Leishmania enriettii</name>
    <dbReference type="NCBI Taxonomy" id="5663"/>
    <lineage>
        <taxon>Eukaryota</taxon>
        <taxon>Discoba</taxon>
        <taxon>Euglenozoa</taxon>
        <taxon>Kinetoplastea</taxon>
        <taxon>Metakinetoplastina</taxon>
        <taxon>Trypanosomatida</taxon>
        <taxon>Trypanosomatidae</taxon>
        <taxon>Leishmaniinae</taxon>
        <taxon>Leishmania</taxon>
    </lineage>
</organism>
<feature type="region of interest" description="Disordered" evidence="5">
    <location>
        <begin position="340"/>
        <end position="422"/>
    </location>
</feature>
<dbReference type="EMBL" id="JAFHKP010000035">
    <property type="protein sequence ID" value="KAG5467607.1"/>
    <property type="molecule type" value="Genomic_DNA"/>
</dbReference>
<name>A0A836FR64_LEIEN</name>
<dbReference type="Pfam" id="PF00400">
    <property type="entry name" value="WD40"/>
    <property type="match status" value="4"/>
</dbReference>
<dbReference type="PANTHER" id="PTHR19845">
    <property type="entry name" value="KATANIN P80 SUBUNIT"/>
    <property type="match status" value="1"/>
</dbReference>
<evidence type="ECO:0000313" key="8">
    <source>
        <dbReference type="Proteomes" id="UP000674179"/>
    </source>
</evidence>
<reference evidence="7 8" key="1">
    <citation type="submission" date="2021-02" db="EMBL/GenBank/DDBJ databases">
        <title>Leishmania (Mundinia) enrietti genome sequencing and assembly.</title>
        <authorList>
            <person name="Almutairi H."/>
            <person name="Gatherer D."/>
        </authorList>
    </citation>
    <scope>NUCLEOTIDE SEQUENCE [LARGE SCALE GENOMIC DNA]</scope>
    <source>
        <strain evidence="7">CUR178</strain>
    </source>
</reference>
<evidence type="ECO:0000256" key="1">
    <source>
        <dbReference type="ARBA" id="ARBA00004245"/>
    </source>
</evidence>
<dbReference type="CDD" id="cd00200">
    <property type="entry name" value="WD40"/>
    <property type="match status" value="1"/>
</dbReference>
<evidence type="ECO:0000256" key="4">
    <source>
        <dbReference type="PROSITE-ProRule" id="PRU00221"/>
    </source>
</evidence>
<keyword evidence="3" id="KW-0206">Cytoskeleton</keyword>
<dbReference type="InterPro" id="IPR036322">
    <property type="entry name" value="WD40_repeat_dom_sf"/>
</dbReference>
<dbReference type="Gene3D" id="2.130.10.10">
    <property type="entry name" value="YVTN repeat-like/Quinoprotein amine dehydrogenase"/>
    <property type="match status" value="2"/>
</dbReference>
<feature type="compositionally biased region" description="Low complexity" evidence="5">
    <location>
        <begin position="374"/>
        <end position="384"/>
    </location>
</feature>
<evidence type="ECO:0000256" key="2">
    <source>
        <dbReference type="ARBA" id="ARBA00022490"/>
    </source>
</evidence>
<keyword evidence="2" id="KW-0963">Cytoplasm</keyword>
<feature type="repeat" description="WD" evidence="4">
    <location>
        <begin position="178"/>
        <end position="213"/>
    </location>
</feature>
<feature type="domain" description="Katanin p80 subunit C-terminal" evidence="6">
    <location>
        <begin position="419"/>
        <end position="581"/>
    </location>
</feature>
<evidence type="ECO:0000256" key="5">
    <source>
        <dbReference type="SAM" id="MobiDB-lite"/>
    </source>
</evidence>
<dbReference type="KEGG" id="lenr:94168536"/>
<dbReference type="OrthoDB" id="10251605at2759"/>
<feature type="repeat" description="WD" evidence="4">
    <location>
        <begin position="51"/>
        <end position="92"/>
    </location>
</feature>
<feature type="region of interest" description="Disordered" evidence="5">
    <location>
        <begin position="304"/>
        <end position="325"/>
    </location>
</feature>
<sequence>MMFSVSEQRLPCDALCSRISASRSKPLVGFGGRDASIHVYPFIGYARTAWLQGLSESVTSLAFDPDQTSVVGGSDAGKLQMWDLGSEEVVRVFARGHASTVTGIDVFRSGQFFATVSTDRILRIWDVRKPSSRQSYKDAIAPLCAVQFSPNGRWVATGCARGTVRLYDLVAGQIVHKFELHSGAITSLHFHPDLYYLVVGSGDGTVSVWDLDSFETRFHSRSQRTPIDAVRFSGTHLLATSDHSLRIFDMLSLSDRTAVSLEAPWIMMGDVAYAAATDEAWFVETSGSTATKCKLSLRDIRRPAQETPSAGAAPPASASASTSPSDRVWAATLNSSSPIFAEARKKPANGSQSSLMDSPTKARENDVAEKAPRAEAAAPSAETLPRPEGSIGGPSFPPTSAPLSTADESEPQMLQQLSRQHETVSTTLQRRLNKLRVVRALWTQSQPKALVHVKRLYDDGHEFGPLFDILTVLQQHRVKEKMLTESIASVVNLVELALMTDYEPLILLGLRTLRSIATTFRARMEEAQRRTRASQSTGHNDPLGMSQHQHVTERLQNCCPAVFALAERCDSVGEEARAVLPDMPPPPRSQ</sequence>
<dbReference type="GeneID" id="94168536"/>
<comment type="caution">
    <text evidence="7">The sequence shown here is derived from an EMBL/GenBank/DDBJ whole genome shotgun (WGS) entry which is preliminary data.</text>
</comment>
<dbReference type="PANTHER" id="PTHR19845:SF0">
    <property type="entry name" value="KATANIN P80 WD40 REPEAT-CONTAINING SUBUNIT B1"/>
    <property type="match status" value="1"/>
</dbReference>
<feature type="compositionally biased region" description="Low complexity" evidence="5">
    <location>
        <begin position="307"/>
        <end position="325"/>
    </location>
</feature>
<dbReference type="Pfam" id="PF13925">
    <property type="entry name" value="Katanin_con80"/>
    <property type="match status" value="1"/>
</dbReference>
<dbReference type="AlphaFoldDB" id="A0A836FR64"/>
<evidence type="ECO:0000313" key="7">
    <source>
        <dbReference type="EMBL" id="KAG5467607.1"/>
    </source>
</evidence>
<dbReference type="Proteomes" id="UP000674179">
    <property type="component" value="Chromosome 35"/>
</dbReference>
<keyword evidence="8" id="KW-1185">Reference proteome</keyword>
<dbReference type="SUPFAM" id="SSF50978">
    <property type="entry name" value="WD40 repeat-like"/>
    <property type="match status" value="1"/>
</dbReference>
<keyword evidence="4" id="KW-0853">WD repeat</keyword>
<feature type="compositionally biased region" description="Polar residues" evidence="5">
    <location>
        <begin position="412"/>
        <end position="422"/>
    </location>
</feature>
<dbReference type="PROSITE" id="PS50082">
    <property type="entry name" value="WD_REPEATS_2"/>
    <property type="match status" value="3"/>
</dbReference>
<feature type="region of interest" description="Disordered" evidence="5">
    <location>
        <begin position="527"/>
        <end position="549"/>
    </location>
</feature>
<accession>A0A836FR64</accession>
<protein>
    <recommendedName>
        <fullName evidence="6">Katanin p80 subunit C-terminal domain-containing protein</fullName>
    </recommendedName>
</protein>
<dbReference type="InterPro" id="IPR001680">
    <property type="entry name" value="WD40_rpt"/>
</dbReference>
<dbReference type="InterPro" id="IPR028021">
    <property type="entry name" value="Katanin_C-terminal"/>
</dbReference>
<comment type="subcellular location">
    <subcellularLocation>
        <location evidence="1">Cytoplasm</location>
        <location evidence="1">Cytoskeleton</location>
    </subcellularLocation>
</comment>
<evidence type="ECO:0000256" key="3">
    <source>
        <dbReference type="ARBA" id="ARBA00023212"/>
    </source>
</evidence>
<dbReference type="GO" id="GO:0007019">
    <property type="term" value="P:microtubule depolymerization"/>
    <property type="evidence" value="ECO:0007669"/>
    <property type="project" value="TreeGrafter"/>
</dbReference>
<dbReference type="GO" id="GO:0008017">
    <property type="term" value="F:microtubule binding"/>
    <property type="evidence" value="ECO:0007669"/>
    <property type="project" value="InterPro"/>
</dbReference>